<comment type="similarity">
    <text evidence="8">Belongs to the two pore domain potassium channel (TC 1.A.1.8) family.</text>
</comment>
<dbReference type="Proteomes" id="UP000193685">
    <property type="component" value="Unassembled WGS sequence"/>
</dbReference>
<evidence type="ECO:0000256" key="4">
    <source>
        <dbReference type="ARBA" id="ARBA00022989"/>
    </source>
</evidence>
<evidence type="ECO:0000256" key="3">
    <source>
        <dbReference type="ARBA" id="ARBA00022692"/>
    </source>
</evidence>
<feature type="transmembrane region" description="Helical" evidence="9">
    <location>
        <begin position="231"/>
        <end position="255"/>
    </location>
</feature>
<sequence length="388" mass="43757">MFSQIINDYGDRESWHRSLVDLRRSLPLLAALIAPLSVLLDIPALSQPWYGSESKRITDDKVSLILSAFSFFFNLIANVLLMLRFSVKTDRAVTLATNWSIVFWILKPVIAIINLVIFGIYRKQTDGAVYLEGFWCAVVSCVLAALSALCLLINFGFEFNKRVRTLNKETRKKGRGFMINVTLFVSTLAVQALIFSRIEGWTYLSGIYFSTVTILTVGFGDLVPTQTSSKILLFPIVVIGVVHFATVVTGIISYFQSRTKLRHKTSRRKYRQKRLEMERAPDTPDLIAEMALLEDHQRQEERDAQIVDLFYSLLTFLTLWLIGAVIFSKLEGWTYGNSLYFASVFFLTIGFGDFAPKTSAGRVAFVIFAVISVPVITSFVVQTLSSSL</sequence>
<dbReference type="RefSeq" id="XP_040726537.1">
    <property type="nucleotide sequence ID" value="XM_040867589.1"/>
</dbReference>
<dbReference type="EMBL" id="MCFI01000005">
    <property type="protein sequence ID" value="ORY84754.1"/>
    <property type="molecule type" value="Genomic_DNA"/>
</dbReference>
<dbReference type="PANTHER" id="PTHR11003:SF345">
    <property type="entry name" value="TWIK FAMILY OF POTASSIUM CHANNELS PROTEIN 18"/>
    <property type="match status" value="1"/>
</dbReference>
<evidence type="ECO:0000256" key="7">
    <source>
        <dbReference type="ARBA" id="ARBA00023303"/>
    </source>
</evidence>
<feature type="domain" description="Potassium channel" evidence="10">
    <location>
        <begin position="316"/>
        <end position="381"/>
    </location>
</feature>
<feature type="transmembrane region" description="Helical" evidence="9">
    <location>
        <begin position="28"/>
        <end position="50"/>
    </location>
</feature>
<dbReference type="GO" id="GO:0015271">
    <property type="term" value="F:outward rectifier potassium channel activity"/>
    <property type="evidence" value="ECO:0007669"/>
    <property type="project" value="TreeGrafter"/>
</dbReference>
<feature type="transmembrane region" description="Helical" evidence="9">
    <location>
        <begin position="101"/>
        <end position="121"/>
    </location>
</feature>
<dbReference type="GeneID" id="63784188"/>
<dbReference type="GO" id="GO:0030322">
    <property type="term" value="P:stabilization of membrane potential"/>
    <property type="evidence" value="ECO:0007669"/>
    <property type="project" value="TreeGrafter"/>
</dbReference>
<dbReference type="InterPro" id="IPR003280">
    <property type="entry name" value="2pore_dom_K_chnl"/>
</dbReference>
<dbReference type="GO" id="GO:0005886">
    <property type="term" value="C:plasma membrane"/>
    <property type="evidence" value="ECO:0007669"/>
    <property type="project" value="TreeGrafter"/>
</dbReference>
<evidence type="ECO:0000256" key="1">
    <source>
        <dbReference type="ARBA" id="ARBA00004141"/>
    </source>
</evidence>
<dbReference type="OrthoDB" id="297496at2759"/>
<dbReference type="InterPro" id="IPR013099">
    <property type="entry name" value="K_chnl_dom"/>
</dbReference>
<feature type="transmembrane region" description="Helical" evidence="9">
    <location>
        <begin position="177"/>
        <end position="194"/>
    </location>
</feature>
<dbReference type="Gene3D" id="1.10.287.70">
    <property type="match status" value="2"/>
</dbReference>
<keyword evidence="6 9" id="KW-0472">Membrane</keyword>
<evidence type="ECO:0000259" key="10">
    <source>
        <dbReference type="Pfam" id="PF07885"/>
    </source>
</evidence>
<comment type="subcellular location">
    <subcellularLocation>
        <location evidence="1">Membrane</location>
        <topology evidence="1">Multi-pass membrane protein</topology>
    </subcellularLocation>
</comment>
<keyword evidence="2 8" id="KW-0813">Transport</keyword>
<gene>
    <name evidence="11" type="ORF">BCR37DRAFT_344839</name>
</gene>
<evidence type="ECO:0000256" key="5">
    <source>
        <dbReference type="ARBA" id="ARBA00023065"/>
    </source>
</evidence>
<feature type="transmembrane region" description="Helical" evidence="9">
    <location>
        <begin position="133"/>
        <end position="157"/>
    </location>
</feature>
<name>A0A1Y2FN28_PROLT</name>
<dbReference type="SUPFAM" id="SSF81324">
    <property type="entry name" value="Voltage-gated potassium channels"/>
    <property type="match status" value="2"/>
</dbReference>
<feature type="domain" description="Potassium channel" evidence="10">
    <location>
        <begin position="184"/>
        <end position="256"/>
    </location>
</feature>
<comment type="caution">
    <text evidence="11">The sequence shown here is derived from an EMBL/GenBank/DDBJ whole genome shotgun (WGS) entry which is preliminary data.</text>
</comment>
<feature type="transmembrane region" description="Helical" evidence="9">
    <location>
        <begin position="306"/>
        <end position="327"/>
    </location>
</feature>
<feature type="transmembrane region" description="Helical" evidence="9">
    <location>
        <begin position="363"/>
        <end position="384"/>
    </location>
</feature>
<proteinExistence type="inferred from homology"/>
<protein>
    <recommendedName>
        <fullName evidence="10">Potassium channel domain-containing protein</fullName>
    </recommendedName>
</protein>
<keyword evidence="12" id="KW-1185">Reference proteome</keyword>
<evidence type="ECO:0000256" key="6">
    <source>
        <dbReference type="ARBA" id="ARBA00023136"/>
    </source>
</evidence>
<accession>A0A1Y2FN28</accession>
<evidence type="ECO:0000256" key="8">
    <source>
        <dbReference type="RuleBase" id="RU003857"/>
    </source>
</evidence>
<feature type="non-terminal residue" evidence="11">
    <location>
        <position position="388"/>
    </location>
</feature>
<dbReference type="PANTHER" id="PTHR11003">
    <property type="entry name" value="POTASSIUM CHANNEL, SUBFAMILY K"/>
    <property type="match status" value="1"/>
</dbReference>
<keyword evidence="7 8" id="KW-0407">Ion channel</keyword>
<evidence type="ECO:0000256" key="2">
    <source>
        <dbReference type="ARBA" id="ARBA00022448"/>
    </source>
</evidence>
<reference evidence="11 12" key="1">
    <citation type="submission" date="2016-07" db="EMBL/GenBank/DDBJ databases">
        <title>Pervasive Adenine N6-methylation of Active Genes in Fungi.</title>
        <authorList>
            <consortium name="DOE Joint Genome Institute"/>
            <person name="Mondo S.J."/>
            <person name="Dannebaum R.O."/>
            <person name="Kuo R.C."/>
            <person name="Labutti K."/>
            <person name="Haridas S."/>
            <person name="Kuo A."/>
            <person name="Salamov A."/>
            <person name="Ahrendt S.R."/>
            <person name="Lipzen A."/>
            <person name="Sullivan W."/>
            <person name="Andreopoulos W.B."/>
            <person name="Clum A."/>
            <person name="Lindquist E."/>
            <person name="Daum C."/>
            <person name="Ramamoorthy G.K."/>
            <person name="Gryganskyi A."/>
            <person name="Culley D."/>
            <person name="Magnuson J.K."/>
            <person name="James T.Y."/>
            <person name="O'Malley M.A."/>
            <person name="Stajich J.E."/>
            <person name="Spatafora J.W."/>
            <person name="Visel A."/>
            <person name="Grigoriev I.V."/>
        </authorList>
    </citation>
    <scope>NUCLEOTIDE SEQUENCE [LARGE SCALE GENOMIC DNA]</scope>
    <source>
        <strain evidence="11 12">12-1054</strain>
    </source>
</reference>
<keyword evidence="3 8" id="KW-0812">Transmembrane</keyword>
<dbReference type="STRING" id="56484.A0A1Y2FN28"/>
<keyword evidence="4 9" id="KW-1133">Transmembrane helix</keyword>
<evidence type="ECO:0000313" key="12">
    <source>
        <dbReference type="Proteomes" id="UP000193685"/>
    </source>
</evidence>
<keyword evidence="5 8" id="KW-0406">Ion transport</keyword>
<feature type="transmembrane region" description="Helical" evidence="9">
    <location>
        <begin position="62"/>
        <end position="81"/>
    </location>
</feature>
<organism evidence="11 12">
    <name type="scientific">Protomyces lactucae-debilis</name>
    <dbReference type="NCBI Taxonomy" id="2754530"/>
    <lineage>
        <taxon>Eukaryota</taxon>
        <taxon>Fungi</taxon>
        <taxon>Dikarya</taxon>
        <taxon>Ascomycota</taxon>
        <taxon>Taphrinomycotina</taxon>
        <taxon>Taphrinomycetes</taxon>
        <taxon>Taphrinales</taxon>
        <taxon>Protomycetaceae</taxon>
        <taxon>Protomyces</taxon>
    </lineage>
</organism>
<dbReference type="OMA" id="TAMGEIG"/>
<dbReference type="Pfam" id="PF07885">
    <property type="entry name" value="Ion_trans_2"/>
    <property type="match status" value="2"/>
</dbReference>
<dbReference type="PRINTS" id="PR01333">
    <property type="entry name" value="2POREKCHANEL"/>
</dbReference>
<feature type="transmembrane region" description="Helical" evidence="9">
    <location>
        <begin position="339"/>
        <end position="356"/>
    </location>
</feature>
<evidence type="ECO:0000256" key="9">
    <source>
        <dbReference type="SAM" id="Phobius"/>
    </source>
</evidence>
<dbReference type="AlphaFoldDB" id="A0A1Y2FN28"/>
<dbReference type="GO" id="GO:0022841">
    <property type="term" value="F:potassium ion leak channel activity"/>
    <property type="evidence" value="ECO:0007669"/>
    <property type="project" value="TreeGrafter"/>
</dbReference>
<evidence type="ECO:0000313" key="11">
    <source>
        <dbReference type="EMBL" id="ORY84754.1"/>
    </source>
</evidence>